<dbReference type="InterPro" id="IPR001806">
    <property type="entry name" value="Small_GTPase"/>
</dbReference>
<keyword evidence="3" id="KW-0342">GTP-binding</keyword>
<evidence type="ECO:0000313" key="6">
    <source>
        <dbReference type="Proteomes" id="UP001374579"/>
    </source>
</evidence>
<proteinExistence type="inferred from homology"/>
<evidence type="ECO:0000256" key="4">
    <source>
        <dbReference type="SAM" id="MobiDB-lite"/>
    </source>
</evidence>
<dbReference type="PANTHER" id="PTHR47981">
    <property type="entry name" value="RAB FAMILY"/>
    <property type="match status" value="1"/>
</dbReference>
<dbReference type="Gene3D" id="3.40.50.300">
    <property type="entry name" value="P-loop containing nucleotide triphosphate hydrolases"/>
    <property type="match status" value="1"/>
</dbReference>
<dbReference type="GO" id="GO:0045335">
    <property type="term" value="C:phagocytic vesicle"/>
    <property type="evidence" value="ECO:0007669"/>
    <property type="project" value="TreeGrafter"/>
</dbReference>
<dbReference type="SMART" id="SM00174">
    <property type="entry name" value="RHO"/>
    <property type="match status" value="1"/>
</dbReference>
<dbReference type="InterPro" id="IPR027417">
    <property type="entry name" value="P-loop_NTPase"/>
</dbReference>
<dbReference type="NCBIfam" id="TIGR00231">
    <property type="entry name" value="small_GTP"/>
    <property type="match status" value="1"/>
</dbReference>
<dbReference type="GO" id="GO:0005770">
    <property type="term" value="C:late endosome"/>
    <property type="evidence" value="ECO:0007669"/>
    <property type="project" value="TreeGrafter"/>
</dbReference>
<dbReference type="Pfam" id="PF00071">
    <property type="entry name" value="Ras"/>
    <property type="match status" value="1"/>
</dbReference>
<dbReference type="GO" id="GO:0042147">
    <property type="term" value="P:retrograde transport, endosome to Golgi"/>
    <property type="evidence" value="ECO:0007669"/>
    <property type="project" value="TreeGrafter"/>
</dbReference>
<dbReference type="GO" id="GO:0005525">
    <property type="term" value="F:GTP binding"/>
    <property type="evidence" value="ECO:0007669"/>
    <property type="project" value="UniProtKB-KW"/>
</dbReference>
<dbReference type="SUPFAM" id="SSF52540">
    <property type="entry name" value="P-loop containing nucleoside triphosphate hydrolases"/>
    <property type="match status" value="1"/>
</dbReference>
<dbReference type="Proteomes" id="UP001374579">
    <property type="component" value="Unassembled WGS sequence"/>
</dbReference>
<gene>
    <name evidence="5" type="ORF">V1264_004824</name>
</gene>
<evidence type="ECO:0000256" key="3">
    <source>
        <dbReference type="ARBA" id="ARBA00023134"/>
    </source>
</evidence>
<evidence type="ECO:0000313" key="5">
    <source>
        <dbReference type="EMBL" id="KAK7097918.1"/>
    </source>
</evidence>
<dbReference type="SMART" id="SM00176">
    <property type="entry name" value="RAN"/>
    <property type="match status" value="1"/>
</dbReference>
<accession>A0AAN9B2X4</accession>
<dbReference type="SMART" id="SM00173">
    <property type="entry name" value="RAS"/>
    <property type="match status" value="1"/>
</dbReference>
<feature type="region of interest" description="Disordered" evidence="4">
    <location>
        <begin position="1"/>
        <end position="22"/>
    </location>
</feature>
<keyword evidence="2" id="KW-0547">Nucleotide-binding</keyword>
<dbReference type="PROSITE" id="PS51419">
    <property type="entry name" value="RAB"/>
    <property type="match status" value="1"/>
</dbReference>
<protein>
    <submittedName>
        <fullName evidence="5">Uncharacterized protein</fullName>
    </submittedName>
</protein>
<dbReference type="PROSITE" id="PS51421">
    <property type="entry name" value="RAS"/>
    <property type="match status" value="1"/>
</dbReference>
<dbReference type="PRINTS" id="PR00449">
    <property type="entry name" value="RASTRNSFRMNG"/>
</dbReference>
<organism evidence="5 6">
    <name type="scientific">Littorina saxatilis</name>
    <dbReference type="NCBI Taxonomy" id="31220"/>
    <lineage>
        <taxon>Eukaryota</taxon>
        <taxon>Metazoa</taxon>
        <taxon>Spiralia</taxon>
        <taxon>Lophotrochozoa</taxon>
        <taxon>Mollusca</taxon>
        <taxon>Gastropoda</taxon>
        <taxon>Caenogastropoda</taxon>
        <taxon>Littorinimorpha</taxon>
        <taxon>Littorinoidea</taxon>
        <taxon>Littorinidae</taxon>
        <taxon>Littorina</taxon>
    </lineage>
</organism>
<keyword evidence="6" id="KW-1185">Reference proteome</keyword>
<dbReference type="PANTHER" id="PTHR47981:SF1">
    <property type="entry name" value="RE17845P"/>
    <property type="match status" value="1"/>
</dbReference>
<dbReference type="FunFam" id="3.40.50.300:FF:001447">
    <property type="entry name" value="Ras-related protein Rab-1B"/>
    <property type="match status" value="1"/>
</dbReference>
<evidence type="ECO:0000256" key="2">
    <source>
        <dbReference type="ARBA" id="ARBA00022741"/>
    </source>
</evidence>
<evidence type="ECO:0000256" key="1">
    <source>
        <dbReference type="ARBA" id="ARBA00006270"/>
    </source>
</evidence>
<dbReference type="AlphaFoldDB" id="A0AAN9B2X4"/>
<dbReference type="GO" id="GO:0005764">
    <property type="term" value="C:lysosome"/>
    <property type="evidence" value="ECO:0007669"/>
    <property type="project" value="TreeGrafter"/>
</dbReference>
<dbReference type="InterPro" id="IPR005225">
    <property type="entry name" value="Small_GTP-bd"/>
</dbReference>
<dbReference type="PROSITE" id="PS51420">
    <property type="entry name" value="RHO"/>
    <property type="match status" value="1"/>
</dbReference>
<sequence length="237" mass="26727">MSGRTSRRQPQQQRREWEDGGTGPCRHLRVVLLGDSGVGKTSILRRFVEGTFDDGVDSTISIEQMEKEVRVDGQRYVLRVVDTAGQERFRSLRENFYRGTHICLLTFALDKLASFCNLSMWRQEFLHYARVPPGTLFPFLVIGNKADVTPKARAVSDVNVQTWCGANADVPYFETSAKQALNVEEVFVAAVRHFSLMEARNALTSPIDRHRRVDGEMRDLKARGRATDENSAGKCCG</sequence>
<dbReference type="GO" id="GO:0003924">
    <property type="term" value="F:GTPase activity"/>
    <property type="evidence" value="ECO:0007669"/>
    <property type="project" value="InterPro"/>
</dbReference>
<dbReference type="GO" id="GO:0005829">
    <property type="term" value="C:cytosol"/>
    <property type="evidence" value="ECO:0007669"/>
    <property type="project" value="GOC"/>
</dbReference>
<dbReference type="SMART" id="SM00175">
    <property type="entry name" value="RAB"/>
    <property type="match status" value="1"/>
</dbReference>
<reference evidence="5 6" key="1">
    <citation type="submission" date="2024-02" db="EMBL/GenBank/DDBJ databases">
        <title>Chromosome-scale genome assembly of the rough periwinkle Littorina saxatilis.</title>
        <authorList>
            <person name="De Jode A."/>
            <person name="Faria R."/>
            <person name="Formenti G."/>
            <person name="Sims Y."/>
            <person name="Smith T.P."/>
            <person name="Tracey A."/>
            <person name="Wood J.M.D."/>
            <person name="Zagrodzka Z.B."/>
            <person name="Johannesson K."/>
            <person name="Butlin R.K."/>
            <person name="Leder E.H."/>
        </authorList>
    </citation>
    <scope>NUCLEOTIDE SEQUENCE [LARGE SCALE GENOMIC DNA]</scope>
    <source>
        <strain evidence="5">Snail1</strain>
        <tissue evidence="5">Muscle</tissue>
    </source>
</reference>
<comment type="similarity">
    <text evidence="1">Belongs to the small GTPase superfamily. Rab family.</text>
</comment>
<name>A0AAN9B2X4_9CAEN</name>
<comment type="caution">
    <text evidence="5">The sequence shown here is derived from an EMBL/GenBank/DDBJ whole genome shotgun (WGS) entry which is preliminary data.</text>
</comment>
<dbReference type="EMBL" id="JBAMIC010000013">
    <property type="protein sequence ID" value="KAK7097918.1"/>
    <property type="molecule type" value="Genomic_DNA"/>
</dbReference>